<sequence length="99" mass="10683">METGEIMVWGFVTAAVALPVYFLWFAVDTHRRRSRGEAPSHSSGGLLGVEEFFYPTAENARAVWDAEQITPAPAPVPGDGPGVIEGNRIVIETGLRKTG</sequence>
<evidence type="ECO:0000313" key="3">
    <source>
        <dbReference type="Proteomes" id="UP001235133"/>
    </source>
</evidence>
<organism evidence="2 3">
    <name type="scientific">Microbacterium psychrotolerans</name>
    <dbReference type="NCBI Taxonomy" id="3068321"/>
    <lineage>
        <taxon>Bacteria</taxon>
        <taxon>Bacillati</taxon>
        <taxon>Actinomycetota</taxon>
        <taxon>Actinomycetes</taxon>
        <taxon>Micrococcales</taxon>
        <taxon>Microbacteriaceae</taxon>
        <taxon>Microbacterium</taxon>
    </lineage>
</organism>
<name>A0ABU0Z543_9MICO</name>
<keyword evidence="1" id="KW-0472">Membrane</keyword>
<keyword evidence="1" id="KW-0812">Transmembrane</keyword>
<dbReference type="EMBL" id="JAVFWO010000005">
    <property type="protein sequence ID" value="MDQ7879703.1"/>
    <property type="molecule type" value="Genomic_DNA"/>
</dbReference>
<evidence type="ECO:0000256" key="1">
    <source>
        <dbReference type="SAM" id="Phobius"/>
    </source>
</evidence>
<keyword evidence="1" id="KW-1133">Transmembrane helix</keyword>
<keyword evidence="3" id="KW-1185">Reference proteome</keyword>
<feature type="transmembrane region" description="Helical" evidence="1">
    <location>
        <begin position="6"/>
        <end position="27"/>
    </location>
</feature>
<comment type="caution">
    <text evidence="2">The sequence shown here is derived from an EMBL/GenBank/DDBJ whole genome shotgun (WGS) entry which is preliminary data.</text>
</comment>
<dbReference type="Proteomes" id="UP001235133">
    <property type="component" value="Unassembled WGS sequence"/>
</dbReference>
<dbReference type="RefSeq" id="WP_308869341.1">
    <property type="nucleotide sequence ID" value="NZ_JAVFWO010000005.1"/>
</dbReference>
<gene>
    <name evidence="2" type="ORF">Q9R08_17055</name>
</gene>
<proteinExistence type="predicted"/>
<accession>A0ABU0Z543</accession>
<reference evidence="2 3" key="1">
    <citation type="submission" date="2023-08" db="EMBL/GenBank/DDBJ databases">
        <title>Microbacterium psychrotolerans sp. nov., a psychrotolerant bacterium isolated from soil in Heilongjiang Province, China.</title>
        <authorList>
            <person name="An P."/>
            <person name="Zhao D."/>
            <person name="Xiang H."/>
        </authorList>
    </citation>
    <scope>NUCLEOTIDE SEQUENCE [LARGE SCALE GENOMIC DNA]</scope>
    <source>
        <strain evidence="2 3">QXD-8</strain>
    </source>
</reference>
<protein>
    <submittedName>
        <fullName evidence="2">Uncharacterized protein</fullName>
    </submittedName>
</protein>
<evidence type="ECO:0000313" key="2">
    <source>
        <dbReference type="EMBL" id="MDQ7879703.1"/>
    </source>
</evidence>